<feature type="domain" description="Glutamate synthase central-N" evidence="1">
    <location>
        <begin position="21"/>
        <end position="70"/>
    </location>
</feature>
<organism evidence="2 3">
    <name type="scientific">Rhodococcus rhodochrous</name>
    <dbReference type="NCBI Taxonomy" id="1829"/>
    <lineage>
        <taxon>Bacteria</taxon>
        <taxon>Bacillati</taxon>
        <taxon>Actinomycetota</taxon>
        <taxon>Actinomycetes</taxon>
        <taxon>Mycobacteriales</taxon>
        <taxon>Nocardiaceae</taxon>
        <taxon>Rhodococcus</taxon>
    </lineage>
</organism>
<protein>
    <recommendedName>
        <fullName evidence="1">Glutamate synthase central-N domain-containing protein</fullName>
    </recommendedName>
</protein>
<dbReference type="GO" id="GO:0015930">
    <property type="term" value="F:glutamate synthase activity"/>
    <property type="evidence" value="ECO:0007669"/>
    <property type="project" value="InterPro"/>
</dbReference>
<name>A0AAW4XQR5_RHORH</name>
<comment type="caution">
    <text evidence="2">The sequence shown here is derived from an EMBL/GenBank/DDBJ whole genome shotgun (WGS) entry which is preliminary data.</text>
</comment>
<dbReference type="RefSeq" id="WP_230793058.1">
    <property type="nucleotide sequence ID" value="NZ_JAJNCO010000148.1"/>
</dbReference>
<feature type="non-terminal residue" evidence="2">
    <location>
        <position position="1"/>
    </location>
</feature>
<accession>A0AAW4XQR5</accession>
<dbReference type="AlphaFoldDB" id="A0AAW4XQR5"/>
<dbReference type="Gene3D" id="3.20.20.70">
    <property type="entry name" value="Aldolase class I"/>
    <property type="match status" value="1"/>
</dbReference>
<sequence>HMDDLPDRPYTYMSHERVVLRQQLFGFTSEEVNLLVKPMALSGAEALGSMGTDTPIAVLSSRPRMLFDYFS</sequence>
<evidence type="ECO:0000313" key="3">
    <source>
        <dbReference type="Proteomes" id="UP001198630"/>
    </source>
</evidence>
<dbReference type="Pfam" id="PF04898">
    <property type="entry name" value="Glu_syn_central"/>
    <property type="match status" value="1"/>
</dbReference>
<dbReference type="SUPFAM" id="SSF51395">
    <property type="entry name" value="FMN-linked oxidoreductases"/>
    <property type="match status" value="1"/>
</dbReference>
<evidence type="ECO:0000259" key="1">
    <source>
        <dbReference type="Pfam" id="PF04898"/>
    </source>
</evidence>
<dbReference type="InterPro" id="IPR006982">
    <property type="entry name" value="Glu_synth_centr_N"/>
</dbReference>
<gene>
    <name evidence="2" type="ORF">LQ384_29455</name>
</gene>
<dbReference type="EMBL" id="JAJNCO010000148">
    <property type="protein sequence ID" value="MCD2115196.1"/>
    <property type="molecule type" value="Genomic_DNA"/>
</dbReference>
<evidence type="ECO:0000313" key="2">
    <source>
        <dbReference type="EMBL" id="MCD2115196.1"/>
    </source>
</evidence>
<dbReference type="InterPro" id="IPR013785">
    <property type="entry name" value="Aldolase_TIM"/>
</dbReference>
<reference evidence="2" key="1">
    <citation type="submission" date="2021-11" db="EMBL/GenBank/DDBJ databases">
        <title>Development of a sustainable strategy for remediation of hydrocarbon-contaminated territories based on the waste exchange concept.</title>
        <authorList>
            <person name="Elkin A."/>
        </authorList>
    </citation>
    <scope>NUCLEOTIDE SEQUENCE</scope>
    <source>
        <strain evidence="2">IEGM 757</strain>
    </source>
</reference>
<proteinExistence type="predicted"/>
<dbReference type="Proteomes" id="UP001198630">
    <property type="component" value="Unassembled WGS sequence"/>
</dbReference>
<feature type="non-terminal residue" evidence="2">
    <location>
        <position position="71"/>
    </location>
</feature>